<dbReference type="Gene3D" id="3.30.450.380">
    <property type="match status" value="1"/>
</dbReference>
<sequence>MGLLDRINKVKSNDDNKLNENIDKKTRLVHQVDDKSNSSKKIFYTPTGKEQELKNKLQKRIMDEFKDEEVEELIPKIDSIAFEIIKKDGEQFADIDRKRVVQELINDLTGYGPINPLLNDIEVSEVMVNGPDQVYVERNGKIQLTDVQFRDDEHVMQVIEKIVSPLGRRIDESSPMVDARLPDGSRVNAIIPPLALNGPTITIRKFAKDPLTIENLISFGTVTRDMAIFIDACVKAKLNIFISGGTGSGKTTTLNVLSSFIPDDERIITIEDAAELQLSQEHVVSLESRPANIEGKGAVKIRDLVRNSLRMRPERIVIGEVRGGEALDMLQAMNTGHDGSLATGHANSPRDMITRLETMVLMAGMELPIKAIRQQISGAIDLIVQQARLKDGTRKIVNITEVQGLEGDIVVLQDIFTFKQQGIDKKGKIIGAMVSTGIRPKFYDRLESSGIHIPDSIFKFDM</sequence>
<dbReference type="CDD" id="cd01130">
    <property type="entry name" value="VirB11-like_ATPase"/>
    <property type="match status" value="1"/>
</dbReference>
<organism evidence="3 4">
    <name type="scientific">Oceanirhabdus seepicola</name>
    <dbReference type="NCBI Taxonomy" id="2828781"/>
    <lineage>
        <taxon>Bacteria</taxon>
        <taxon>Bacillati</taxon>
        <taxon>Bacillota</taxon>
        <taxon>Clostridia</taxon>
        <taxon>Eubacteriales</taxon>
        <taxon>Clostridiaceae</taxon>
        <taxon>Oceanirhabdus</taxon>
    </lineage>
</organism>
<name>A0A9J6NUP2_9CLOT</name>
<dbReference type="Pfam" id="PF00437">
    <property type="entry name" value="T2SSE"/>
    <property type="match status" value="1"/>
</dbReference>
<evidence type="ECO:0000259" key="2">
    <source>
        <dbReference type="SMART" id="SM00382"/>
    </source>
</evidence>
<keyword evidence="4" id="KW-1185">Reference proteome</keyword>
<dbReference type="RefSeq" id="WP_250857030.1">
    <property type="nucleotide sequence ID" value="NZ_JAGSOJ010000001.1"/>
</dbReference>
<dbReference type="InterPro" id="IPR003593">
    <property type="entry name" value="AAA+_ATPase"/>
</dbReference>
<dbReference type="EMBL" id="JAGSOJ010000001">
    <property type="protein sequence ID" value="MCM1988186.1"/>
    <property type="molecule type" value="Genomic_DNA"/>
</dbReference>
<dbReference type="FunFam" id="3.40.50.300:FF:000521">
    <property type="entry name" value="Type II secretion system protein E"/>
    <property type="match status" value="1"/>
</dbReference>
<dbReference type="AlphaFoldDB" id="A0A9J6NUP2"/>
<proteinExistence type="inferred from homology"/>
<dbReference type="SMART" id="SM00382">
    <property type="entry name" value="AAA"/>
    <property type="match status" value="1"/>
</dbReference>
<dbReference type="InterPro" id="IPR027417">
    <property type="entry name" value="P-loop_NTPase"/>
</dbReference>
<dbReference type="InterPro" id="IPR050921">
    <property type="entry name" value="T4SS_GSP_E_ATPase"/>
</dbReference>
<evidence type="ECO:0000256" key="1">
    <source>
        <dbReference type="ARBA" id="ARBA00006611"/>
    </source>
</evidence>
<dbReference type="PANTHER" id="PTHR30486">
    <property type="entry name" value="TWITCHING MOTILITY PROTEIN PILT"/>
    <property type="match status" value="1"/>
</dbReference>
<evidence type="ECO:0000313" key="3">
    <source>
        <dbReference type="EMBL" id="MCM1988186.1"/>
    </source>
</evidence>
<reference evidence="3" key="1">
    <citation type="journal article" date="2021" name="mSystems">
        <title>Bacteria and Archaea Synergistically Convert Glycine Betaine to Biogenic Methane in the Formosa Cold Seep of the South China Sea.</title>
        <authorList>
            <person name="Li L."/>
            <person name="Zhang W."/>
            <person name="Zhang S."/>
            <person name="Song L."/>
            <person name="Sun Q."/>
            <person name="Zhang H."/>
            <person name="Xiang H."/>
            <person name="Dong X."/>
        </authorList>
    </citation>
    <scope>NUCLEOTIDE SEQUENCE</scope>
    <source>
        <strain evidence="3">ZWT</strain>
    </source>
</reference>
<dbReference type="Gene3D" id="3.40.50.300">
    <property type="entry name" value="P-loop containing nucleotide triphosphate hydrolases"/>
    <property type="match status" value="1"/>
</dbReference>
<comment type="caution">
    <text evidence="3">The sequence shown here is derived from an EMBL/GenBank/DDBJ whole genome shotgun (WGS) entry which is preliminary data.</text>
</comment>
<dbReference type="SUPFAM" id="SSF52540">
    <property type="entry name" value="P-loop containing nucleoside triphosphate hydrolases"/>
    <property type="match status" value="1"/>
</dbReference>
<reference evidence="3" key="2">
    <citation type="submission" date="2021-04" db="EMBL/GenBank/DDBJ databases">
        <authorList>
            <person name="Dong X."/>
        </authorList>
    </citation>
    <scope>NUCLEOTIDE SEQUENCE</scope>
    <source>
        <strain evidence="3">ZWT</strain>
    </source>
</reference>
<evidence type="ECO:0000313" key="4">
    <source>
        <dbReference type="Proteomes" id="UP001056429"/>
    </source>
</evidence>
<feature type="domain" description="AAA+ ATPase" evidence="2">
    <location>
        <begin position="236"/>
        <end position="452"/>
    </location>
</feature>
<dbReference type="Proteomes" id="UP001056429">
    <property type="component" value="Unassembled WGS sequence"/>
</dbReference>
<dbReference type="GO" id="GO:0016887">
    <property type="term" value="F:ATP hydrolysis activity"/>
    <property type="evidence" value="ECO:0007669"/>
    <property type="project" value="InterPro"/>
</dbReference>
<gene>
    <name evidence="3" type="ORF">KDK92_00425</name>
</gene>
<accession>A0A9J6NUP2</accession>
<dbReference type="InterPro" id="IPR001482">
    <property type="entry name" value="T2SS/T4SS_dom"/>
</dbReference>
<dbReference type="PANTHER" id="PTHR30486:SF15">
    <property type="entry name" value="TYPE II_IV SECRETION SYSTEM ATPASE"/>
    <property type="match status" value="1"/>
</dbReference>
<protein>
    <submittedName>
        <fullName evidence="3">CpaF family protein</fullName>
    </submittedName>
</protein>
<comment type="similarity">
    <text evidence="1">Belongs to the GSP E family.</text>
</comment>